<reference evidence="2 3" key="1">
    <citation type="submission" date="2021-05" db="EMBL/GenBank/DDBJ databases">
        <title>Genome Assembly of Synthetic Allotetraploid Brassica napus Reveals Homoeologous Exchanges between Subgenomes.</title>
        <authorList>
            <person name="Davis J.T."/>
        </authorList>
    </citation>
    <scope>NUCLEOTIDE SEQUENCE [LARGE SCALE GENOMIC DNA]</scope>
    <source>
        <strain evidence="3">cv. Da-Ae</strain>
        <tissue evidence="2">Seedling</tissue>
    </source>
</reference>
<feature type="signal peptide" evidence="1">
    <location>
        <begin position="1"/>
        <end position="23"/>
    </location>
</feature>
<evidence type="ECO:0000256" key="1">
    <source>
        <dbReference type="SAM" id="SignalP"/>
    </source>
</evidence>
<comment type="caution">
    <text evidence="2">The sequence shown here is derived from an EMBL/GenBank/DDBJ whole genome shotgun (WGS) entry which is preliminary data.</text>
</comment>
<evidence type="ECO:0000313" key="3">
    <source>
        <dbReference type="Proteomes" id="UP000824890"/>
    </source>
</evidence>
<organism evidence="2 3">
    <name type="scientific">Brassica napus</name>
    <name type="common">Rape</name>
    <dbReference type="NCBI Taxonomy" id="3708"/>
    <lineage>
        <taxon>Eukaryota</taxon>
        <taxon>Viridiplantae</taxon>
        <taxon>Streptophyta</taxon>
        <taxon>Embryophyta</taxon>
        <taxon>Tracheophyta</taxon>
        <taxon>Spermatophyta</taxon>
        <taxon>Magnoliopsida</taxon>
        <taxon>eudicotyledons</taxon>
        <taxon>Gunneridae</taxon>
        <taxon>Pentapetalae</taxon>
        <taxon>rosids</taxon>
        <taxon>malvids</taxon>
        <taxon>Brassicales</taxon>
        <taxon>Brassicaceae</taxon>
        <taxon>Brassiceae</taxon>
        <taxon>Brassica</taxon>
    </lineage>
</organism>
<evidence type="ECO:0000313" key="2">
    <source>
        <dbReference type="EMBL" id="KAH0906799.1"/>
    </source>
</evidence>
<dbReference type="Proteomes" id="UP000824890">
    <property type="component" value="Unassembled WGS sequence"/>
</dbReference>
<feature type="chain" id="PRO_5046694056" evidence="1">
    <location>
        <begin position="24"/>
        <end position="46"/>
    </location>
</feature>
<dbReference type="EMBL" id="JAGKQM010000010">
    <property type="protein sequence ID" value="KAH0906799.1"/>
    <property type="molecule type" value="Genomic_DNA"/>
</dbReference>
<keyword evidence="3" id="KW-1185">Reference proteome</keyword>
<proteinExistence type="predicted"/>
<sequence>MAKFLTSLFLICLTFVFTRDVSADDDNREASSSFCFFFMIKLKHTV</sequence>
<gene>
    <name evidence="2" type="ORF">HID58_038626</name>
</gene>
<protein>
    <submittedName>
        <fullName evidence="2">Uncharacterized protein</fullName>
    </submittedName>
</protein>
<keyword evidence="1" id="KW-0732">Signal</keyword>
<accession>A0ABQ8BPR8</accession>
<name>A0ABQ8BPR8_BRANA</name>